<feature type="region of interest" description="Disordered" evidence="3">
    <location>
        <begin position="26"/>
        <end position="294"/>
    </location>
</feature>
<proteinExistence type="predicted"/>
<dbReference type="Pfam" id="PF00149">
    <property type="entry name" value="Metallophos"/>
    <property type="match status" value="1"/>
</dbReference>
<organism evidence="6 7">
    <name type="scientific">Batrachochytrium salamandrivorans</name>
    <dbReference type="NCBI Taxonomy" id="1357716"/>
    <lineage>
        <taxon>Eukaryota</taxon>
        <taxon>Fungi</taxon>
        <taxon>Fungi incertae sedis</taxon>
        <taxon>Chytridiomycota</taxon>
        <taxon>Chytridiomycota incertae sedis</taxon>
        <taxon>Chytridiomycetes</taxon>
        <taxon>Rhizophydiales</taxon>
        <taxon>Rhizophydiales incertae sedis</taxon>
        <taxon>Batrachochytrium</taxon>
    </lineage>
</organism>
<feature type="domain" description="Calcineurin-like phosphoesterase" evidence="5">
    <location>
        <begin position="302"/>
        <end position="519"/>
    </location>
</feature>
<evidence type="ECO:0000259" key="5">
    <source>
        <dbReference type="Pfam" id="PF00149"/>
    </source>
</evidence>
<evidence type="ECO:0000256" key="3">
    <source>
        <dbReference type="SAM" id="MobiDB-lite"/>
    </source>
</evidence>
<dbReference type="PANTHER" id="PTHR10161">
    <property type="entry name" value="TARTRATE-RESISTANT ACID PHOSPHATASE TYPE 5"/>
    <property type="match status" value="1"/>
</dbReference>
<dbReference type="Proteomes" id="UP001648503">
    <property type="component" value="Unassembled WGS sequence"/>
</dbReference>
<sequence length="584" mass="60791">MIYRTLIQAVFVTVVLSSPYNRRKCHHRSYAGGQTPSGPTPLPGMDPSYDGPSGPSGPPELPAILPGQVSPLNPSGQYHPDQSLAVGISSPGVGPSTPGQDLSPSGLGPPPPGVGPSPPGPSLPGLIPPPPGLGPSQPGLVPTPAIGSPPPYGTPPPCSTPPPYGTPAPPAGMNNAGGPMGTSPLQPGYDDNDSGLGGNNYPGNGGHPGSNGIAAVPSSYNPATDGPIPFGPGGPGPFGPGGQDPFGPGGQDPFGPGGPGPFGPGGQDPFGPGGQDPFGPGGPGTLDDMSPGTMGTPGFLDFMVVGDWGVTKTPDQQQVANAMKNAAVQTPPRFVVSVGDNFYPTPKSNYEGVNSAQDPKWTDSFDNIYNGNLQKVPFLSVLGNHDWLGNPTAQMDYSQLNPARWIMPTFFYERTFTIGKVEAAFIFIETNFLAYAYSTITNEITANFRAQGWPASENMIQQQLQWIFDAIQRHKNKKYTFVVGHHLAGTCKTEGNMTQLMTMFDSVQPTAYLFGHQHAMQSTSRGKTQYVQVGSSGKSEPVCDDNKGWGVGDTLGFVNARLGEEYGTLQFVGVSGNILNTIKV</sequence>
<dbReference type="SUPFAM" id="SSF56300">
    <property type="entry name" value="Metallo-dependent phosphatases"/>
    <property type="match status" value="1"/>
</dbReference>
<evidence type="ECO:0000313" key="6">
    <source>
        <dbReference type="EMBL" id="KAH6591387.1"/>
    </source>
</evidence>
<keyword evidence="7" id="KW-1185">Reference proteome</keyword>
<gene>
    <name evidence="6" type="ORF">BASA50_008742</name>
</gene>
<dbReference type="InterPro" id="IPR029052">
    <property type="entry name" value="Metallo-depent_PP-like"/>
</dbReference>
<name>A0ABQ8F3G4_9FUNG</name>
<reference evidence="6 7" key="1">
    <citation type="submission" date="2021-02" db="EMBL/GenBank/DDBJ databases">
        <title>Variation within the Batrachochytrium salamandrivorans European outbreak.</title>
        <authorList>
            <person name="Kelly M."/>
            <person name="Pasmans F."/>
            <person name="Shea T.P."/>
            <person name="Munoz J.F."/>
            <person name="Carranza S."/>
            <person name="Cuomo C.A."/>
            <person name="Martel A."/>
        </authorList>
    </citation>
    <scope>NUCLEOTIDE SEQUENCE [LARGE SCALE GENOMIC DNA]</scope>
    <source>
        <strain evidence="6 7">AMFP18/2</strain>
    </source>
</reference>
<keyword evidence="2" id="KW-0378">Hydrolase</keyword>
<feature type="compositionally biased region" description="Pro residues" evidence="3">
    <location>
        <begin position="229"/>
        <end position="238"/>
    </location>
</feature>
<comment type="caution">
    <text evidence="6">The sequence shown here is derived from an EMBL/GenBank/DDBJ whole genome shotgun (WGS) entry which is preliminary data.</text>
</comment>
<dbReference type="InterPro" id="IPR004843">
    <property type="entry name" value="Calcineurin-like_PHP"/>
</dbReference>
<feature type="compositionally biased region" description="Pro residues" evidence="3">
    <location>
        <begin position="147"/>
        <end position="170"/>
    </location>
</feature>
<evidence type="ECO:0000256" key="2">
    <source>
        <dbReference type="ARBA" id="ARBA00022801"/>
    </source>
</evidence>
<feature type="compositionally biased region" description="Gly residues" evidence="3">
    <location>
        <begin position="239"/>
        <end position="255"/>
    </location>
</feature>
<protein>
    <recommendedName>
        <fullName evidence="5">Calcineurin-like phosphoesterase domain-containing protein</fullName>
    </recommendedName>
</protein>
<feature type="chain" id="PRO_5046615118" description="Calcineurin-like phosphoesterase domain-containing protein" evidence="4">
    <location>
        <begin position="18"/>
        <end position="584"/>
    </location>
</feature>
<accession>A0ABQ8F3G4</accession>
<feature type="compositionally biased region" description="Pro residues" evidence="3">
    <location>
        <begin position="107"/>
        <end position="133"/>
    </location>
</feature>
<evidence type="ECO:0000256" key="1">
    <source>
        <dbReference type="ARBA" id="ARBA00022729"/>
    </source>
</evidence>
<keyword evidence="1 4" id="KW-0732">Signal</keyword>
<dbReference type="PANTHER" id="PTHR10161:SF14">
    <property type="entry name" value="TARTRATE-RESISTANT ACID PHOSPHATASE TYPE 5"/>
    <property type="match status" value="1"/>
</dbReference>
<evidence type="ECO:0000256" key="4">
    <source>
        <dbReference type="SAM" id="SignalP"/>
    </source>
</evidence>
<dbReference type="EMBL" id="JAFCIX010000410">
    <property type="protein sequence ID" value="KAH6591387.1"/>
    <property type="molecule type" value="Genomic_DNA"/>
</dbReference>
<feature type="compositionally biased region" description="Low complexity" evidence="3">
    <location>
        <begin position="134"/>
        <end position="146"/>
    </location>
</feature>
<feature type="compositionally biased region" description="Gly residues" evidence="3">
    <location>
        <begin position="263"/>
        <end position="284"/>
    </location>
</feature>
<evidence type="ECO:0000313" key="7">
    <source>
        <dbReference type="Proteomes" id="UP001648503"/>
    </source>
</evidence>
<feature type="compositionally biased region" description="Gly residues" evidence="3">
    <location>
        <begin position="195"/>
        <end position="209"/>
    </location>
</feature>
<dbReference type="Gene3D" id="3.60.21.10">
    <property type="match status" value="1"/>
</dbReference>
<feature type="signal peptide" evidence="4">
    <location>
        <begin position="1"/>
        <end position="17"/>
    </location>
</feature>
<dbReference type="InterPro" id="IPR051558">
    <property type="entry name" value="Metallophosphoesterase_PAP"/>
</dbReference>